<dbReference type="InterPro" id="IPR051906">
    <property type="entry name" value="TolC-like"/>
</dbReference>
<evidence type="ECO:0000256" key="6">
    <source>
        <dbReference type="ARBA" id="ARBA00023136"/>
    </source>
</evidence>
<dbReference type="Pfam" id="PF02321">
    <property type="entry name" value="OEP"/>
    <property type="match status" value="2"/>
</dbReference>
<keyword evidence="6" id="KW-0472">Membrane</keyword>
<evidence type="ECO:0000313" key="9">
    <source>
        <dbReference type="EMBL" id="BAI68496.1"/>
    </source>
</evidence>
<dbReference type="EMBL" id="AP011112">
    <property type="protein sequence ID" value="BAI68496.1"/>
    <property type="molecule type" value="Genomic_DNA"/>
</dbReference>
<dbReference type="STRING" id="608538.HTH_0029"/>
<dbReference type="PANTHER" id="PTHR30026:SF20">
    <property type="entry name" value="OUTER MEMBRANE PROTEIN TOLC"/>
    <property type="match status" value="1"/>
</dbReference>
<dbReference type="RefSeq" id="WP_012962679.1">
    <property type="nucleotide sequence ID" value="NC_013799.1"/>
</dbReference>
<keyword evidence="3" id="KW-0813">Transport</keyword>
<dbReference type="GO" id="GO:0009279">
    <property type="term" value="C:cell outer membrane"/>
    <property type="evidence" value="ECO:0007669"/>
    <property type="project" value="UniProtKB-SubCell"/>
</dbReference>
<evidence type="ECO:0000256" key="1">
    <source>
        <dbReference type="ARBA" id="ARBA00004442"/>
    </source>
</evidence>
<dbReference type="OrthoDB" id="9472at2"/>
<accession>D3DF94</accession>
<dbReference type="Gene3D" id="1.20.1600.10">
    <property type="entry name" value="Outer membrane efflux proteins (OEP)"/>
    <property type="match status" value="1"/>
</dbReference>
<keyword evidence="8" id="KW-0175">Coiled coil</keyword>
<name>D3DF94_HYDTT</name>
<keyword evidence="10" id="KW-1185">Reference proteome</keyword>
<keyword evidence="7" id="KW-0998">Cell outer membrane</keyword>
<evidence type="ECO:0000256" key="3">
    <source>
        <dbReference type="ARBA" id="ARBA00022448"/>
    </source>
</evidence>
<comment type="subcellular location">
    <subcellularLocation>
        <location evidence="1">Cell outer membrane</location>
    </subcellularLocation>
</comment>
<dbReference type="GO" id="GO:0015562">
    <property type="term" value="F:efflux transmembrane transporter activity"/>
    <property type="evidence" value="ECO:0007669"/>
    <property type="project" value="InterPro"/>
</dbReference>
<dbReference type="eggNOG" id="COG1538">
    <property type="taxonomic scope" value="Bacteria"/>
</dbReference>
<reference evidence="9 10" key="1">
    <citation type="journal article" date="2010" name="J. Bacteriol.">
        <title>Complete genome sequence of the thermophilic, obligately chemolithoautotrophic hydrogen-oxidizing bacterium Hydrogenobacter thermophilus TK-6.</title>
        <authorList>
            <person name="Arai H."/>
            <person name="Kanbe H."/>
            <person name="Ishii M."/>
            <person name="Igarashi Y."/>
        </authorList>
    </citation>
    <scope>NUCLEOTIDE SEQUENCE [LARGE SCALE GENOMIC DNA]</scope>
    <source>
        <strain evidence="10">DSM 6534 / IAM 12695 / TK-6</strain>
    </source>
</reference>
<sequence>MKLIVFFLTFSFAFSLTMEEAIQSAIEKNPEIRSQRHAVSSAFYSYRADTNLYLPNFFASASFSRLSQKQSLHIPPFGPFPPLSVESAKQNYRAFSIGLREVLYDGGAREGRVNISSSEVRLQQDLYGEKLEDIKLQVIKAYLDVLSSQEIVDVYRKQLEAIDSQYRRAEAFYKEGLVAITDMLQAKVRLAEVQRDLRKAEGDYSVALANLSKLTGIPQEKLKDLQLPQIADYQVPDLESLYLKALERRLILRAYSERVYQAKKLQDIERSKYLPKVFAQAEYTYSDQNPVISPKGVYTLSLGLSLEFQTLEPYYRVLSRLEEEKRARWELENLKEAIKLEIKKAYEDVLTAKDNLRVAEDALRYAEEFYKLSQEQYKNQIISSTDLLLAEASLTQARKNKVLSYYEYLKAYYELMRAVGGEI</sequence>
<dbReference type="KEGG" id="hth:HTH_0029"/>
<feature type="coiled-coil region" evidence="8">
    <location>
        <begin position="183"/>
        <end position="210"/>
    </location>
</feature>
<gene>
    <name evidence="9" type="ordered locus">HTH_0029</name>
</gene>
<dbReference type="Proteomes" id="UP000002574">
    <property type="component" value="Chromosome"/>
</dbReference>
<dbReference type="InterPro" id="IPR003423">
    <property type="entry name" value="OMP_efflux"/>
</dbReference>
<evidence type="ECO:0000256" key="2">
    <source>
        <dbReference type="ARBA" id="ARBA00007613"/>
    </source>
</evidence>
<evidence type="ECO:0000256" key="7">
    <source>
        <dbReference type="ARBA" id="ARBA00023237"/>
    </source>
</evidence>
<dbReference type="AlphaFoldDB" id="D3DF94"/>
<comment type="similarity">
    <text evidence="2">Belongs to the outer membrane factor (OMF) (TC 1.B.17) family.</text>
</comment>
<proteinExistence type="inferred from homology"/>
<keyword evidence="5" id="KW-0812">Transmembrane</keyword>
<evidence type="ECO:0000256" key="8">
    <source>
        <dbReference type="SAM" id="Coils"/>
    </source>
</evidence>
<protein>
    <submittedName>
        <fullName evidence="9">Outer membrane efflux protein</fullName>
    </submittedName>
</protein>
<evidence type="ECO:0000256" key="4">
    <source>
        <dbReference type="ARBA" id="ARBA00022452"/>
    </source>
</evidence>
<organism evidence="9 10">
    <name type="scientific">Hydrogenobacter thermophilus (strain DSM 6534 / IAM 12695 / TK-6)</name>
    <dbReference type="NCBI Taxonomy" id="608538"/>
    <lineage>
        <taxon>Bacteria</taxon>
        <taxon>Pseudomonadati</taxon>
        <taxon>Aquificota</taxon>
        <taxon>Aquificia</taxon>
        <taxon>Aquificales</taxon>
        <taxon>Aquificaceae</taxon>
        <taxon>Hydrogenobacter</taxon>
    </lineage>
</organism>
<evidence type="ECO:0000256" key="5">
    <source>
        <dbReference type="ARBA" id="ARBA00022692"/>
    </source>
</evidence>
<evidence type="ECO:0000313" key="10">
    <source>
        <dbReference type="Proteomes" id="UP000002574"/>
    </source>
</evidence>
<dbReference type="GO" id="GO:1990281">
    <property type="term" value="C:efflux pump complex"/>
    <property type="evidence" value="ECO:0007669"/>
    <property type="project" value="TreeGrafter"/>
</dbReference>
<dbReference type="PANTHER" id="PTHR30026">
    <property type="entry name" value="OUTER MEMBRANE PROTEIN TOLC"/>
    <property type="match status" value="1"/>
</dbReference>
<keyword evidence="4" id="KW-1134">Transmembrane beta strand</keyword>
<dbReference type="SUPFAM" id="SSF56954">
    <property type="entry name" value="Outer membrane efflux proteins (OEP)"/>
    <property type="match status" value="1"/>
</dbReference>
<dbReference type="KEGG" id="hte:Hydth_0030"/>
<dbReference type="GO" id="GO:0015288">
    <property type="term" value="F:porin activity"/>
    <property type="evidence" value="ECO:0007669"/>
    <property type="project" value="TreeGrafter"/>
</dbReference>